<accession>A0A0M3I462</accession>
<dbReference type="InterPro" id="IPR011993">
    <property type="entry name" value="PH-like_dom_sf"/>
</dbReference>
<dbReference type="PANTHER" id="PTHR46006">
    <property type="entry name" value="RHO GUANINE NUCLEOTIDE EXCHANGE FACTOR AT 64C, ISOFORM A"/>
    <property type="match status" value="1"/>
</dbReference>
<dbReference type="WBParaSite" id="ALUE_0001152601-mRNA-1">
    <property type="protein sequence ID" value="ALUE_0001152601-mRNA-1"/>
    <property type="gene ID" value="ALUE_0001152601"/>
</dbReference>
<evidence type="ECO:0000259" key="3">
    <source>
        <dbReference type="Pfam" id="PF16652"/>
    </source>
</evidence>
<keyword evidence="4" id="KW-1185">Reference proteome</keyword>
<dbReference type="Proteomes" id="UP000036681">
    <property type="component" value="Unplaced"/>
</dbReference>
<reference evidence="5" key="1">
    <citation type="submission" date="2017-02" db="UniProtKB">
        <authorList>
            <consortium name="WormBaseParasite"/>
        </authorList>
    </citation>
    <scope>IDENTIFICATION</scope>
</reference>
<evidence type="ECO:0000256" key="2">
    <source>
        <dbReference type="ARBA" id="ARBA00022490"/>
    </source>
</evidence>
<protein>
    <submittedName>
        <fullName evidence="5">PH domain-containing protein</fullName>
    </submittedName>
</protein>
<evidence type="ECO:0000256" key="1">
    <source>
        <dbReference type="ARBA" id="ARBA00004496"/>
    </source>
</evidence>
<dbReference type="SUPFAM" id="SSF50729">
    <property type="entry name" value="PH domain-like"/>
    <property type="match status" value="1"/>
</dbReference>
<comment type="subcellular location">
    <subcellularLocation>
        <location evidence="1">Cytoplasm</location>
    </subcellularLocation>
</comment>
<organism evidence="4 5">
    <name type="scientific">Ascaris lumbricoides</name>
    <name type="common">Giant roundworm</name>
    <dbReference type="NCBI Taxonomy" id="6252"/>
    <lineage>
        <taxon>Eukaryota</taxon>
        <taxon>Metazoa</taxon>
        <taxon>Ecdysozoa</taxon>
        <taxon>Nematoda</taxon>
        <taxon>Chromadorea</taxon>
        <taxon>Rhabditida</taxon>
        <taxon>Spirurina</taxon>
        <taxon>Ascaridomorpha</taxon>
        <taxon>Ascaridoidea</taxon>
        <taxon>Ascarididae</taxon>
        <taxon>Ascaris</taxon>
    </lineage>
</organism>
<dbReference type="PANTHER" id="PTHR46006:SF6">
    <property type="entry name" value="INTERSECTIN-2 ISOFORM X1"/>
    <property type="match status" value="1"/>
</dbReference>
<dbReference type="GO" id="GO:0035025">
    <property type="term" value="P:positive regulation of Rho protein signal transduction"/>
    <property type="evidence" value="ECO:0007669"/>
    <property type="project" value="TreeGrafter"/>
</dbReference>
<evidence type="ECO:0000313" key="4">
    <source>
        <dbReference type="Proteomes" id="UP000036681"/>
    </source>
</evidence>
<proteinExistence type="predicted"/>
<evidence type="ECO:0000313" key="5">
    <source>
        <dbReference type="WBParaSite" id="ALUE_0001152601-mRNA-1"/>
    </source>
</evidence>
<dbReference type="Gene3D" id="2.30.29.30">
    <property type="entry name" value="Pleckstrin-homology domain (PH domain)/Phosphotyrosine-binding domain (PTB)"/>
    <property type="match status" value="1"/>
</dbReference>
<name>A0A0M3I462_ASCLU</name>
<feature type="domain" description="PH" evidence="3">
    <location>
        <begin position="29"/>
        <end position="184"/>
    </location>
</feature>
<dbReference type="AlphaFoldDB" id="A0A0M3I462"/>
<keyword evidence="2" id="KW-0963">Cytoplasm</keyword>
<dbReference type="InterPro" id="IPR001849">
    <property type="entry name" value="PH_domain"/>
</dbReference>
<dbReference type="InterPro" id="IPR051480">
    <property type="entry name" value="Endocytic_GEF_Adapter"/>
</dbReference>
<dbReference type="Pfam" id="PF16652">
    <property type="entry name" value="PH_13"/>
    <property type="match status" value="1"/>
</dbReference>
<sequence length="335" mass="36836">MLKSLCAEVNTVICEQDNANMLLWAQQHIHCEGITPAIVFSSRTRKIEAFRKVGPRLFLHAGILQKQRSGKILVALLFNDFLMFTTPIEPIEVLLLLPLAVDGFKITKNSDMQLNLYKSPLLLADLSVQAKEKEGDECALTLKYGAFLRTLGTIIIPMRAMGRNARVLWASQLGKAIEGYRQQATLQKASTALSLDSSARGRLLVELVCVRNLSVESSASDAHLVVCQFQLGSETATSEVDLSQGDNLFTTQLPILTDHPPPFRVLIFLPRLYSPDVCAGIADFKQRVGEVAMNELVTAAAAHRGPISRQIYLTAGSVPSSQGFAIVKFVVQMFH</sequence>
<dbReference type="GO" id="GO:0005737">
    <property type="term" value="C:cytoplasm"/>
    <property type="evidence" value="ECO:0007669"/>
    <property type="project" value="UniProtKB-SubCell"/>
</dbReference>